<dbReference type="PANTHER" id="PTHR23028:SF53">
    <property type="entry name" value="ACYL_TRANSF_3 DOMAIN-CONTAINING PROTEIN"/>
    <property type="match status" value="1"/>
</dbReference>
<reference evidence="3 4" key="1">
    <citation type="journal article" date="2023" name="Access Microbiol">
        <title>The genome of a steinernematid-associated Pseudomonas piscis bacterium encodes the biosynthesis of insect toxins.</title>
        <authorList>
            <person name="Awori R.M."/>
            <person name="Hendre P."/>
            <person name="Amugune N.O."/>
        </authorList>
    </citation>
    <scope>NUCLEOTIDE SEQUENCE [LARGE SCALE GENOMIC DNA]</scope>
    <source>
        <strain evidence="3 4">97</strain>
    </source>
</reference>
<feature type="transmembrane region" description="Helical" evidence="1">
    <location>
        <begin position="158"/>
        <end position="174"/>
    </location>
</feature>
<dbReference type="InterPro" id="IPR050879">
    <property type="entry name" value="Acyltransferase_3"/>
</dbReference>
<dbReference type="InterPro" id="IPR002656">
    <property type="entry name" value="Acyl_transf_3_dom"/>
</dbReference>
<sequence>MKFRPDINGLRALAVLLVVFYHVHFPVPGGFVGVDVFFVISGFLITSIIEKEIRTGVFSFGHFYSRRAKRLLPAFIFMLIPLFIYCWYNLLAVDLVSFSKSALFSIIGASNFYFYSIPDYIILSGREPLIHTWSLSIEEQFYLIWPVMLFLLYKKKDLRINFVVLSVVLFLSLFSSQYCVIHDKHLAYMMLPFRFFELLSGAVLAINYRRIKVKDEWIHVTSVLGFFLILSSAFLINKNSQFPGFLSLPVVIGAALFIVSYNGNKFGIFNRILSNSISSYIGKVSYSFYLWHWPIIMFSTYRGIELNKINSSVIIVISFSVACLSYHFVEKPFRRLNYRKYTLLSFYLLSVLLLMVISIVITQSN</sequence>
<feature type="transmembrane region" description="Helical" evidence="1">
    <location>
        <begin position="102"/>
        <end position="123"/>
    </location>
</feature>
<feature type="transmembrane region" description="Helical" evidence="1">
    <location>
        <begin position="242"/>
        <end position="263"/>
    </location>
</feature>
<keyword evidence="3" id="KW-0808">Transferase</keyword>
<evidence type="ECO:0000259" key="2">
    <source>
        <dbReference type="Pfam" id="PF01757"/>
    </source>
</evidence>
<protein>
    <submittedName>
        <fullName evidence="3">Acyltransferase</fullName>
        <ecNumber evidence="3">2.3.-.-</ecNumber>
    </submittedName>
</protein>
<proteinExistence type="predicted"/>
<feature type="transmembrane region" description="Helical" evidence="1">
    <location>
        <begin position="284"/>
        <end position="303"/>
    </location>
</feature>
<evidence type="ECO:0000313" key="3">
    <source>
        <dbReference type="EMBL" id="WNH03494.1"/>
    </source>
</evidence>
<organism evidence="3 4">
    <name type="scientific">Xenorhabdus griffiniae</name>
    <dbReference type="NCBI Taxonomy" id="351672"/>
    <lineage>
        <taxon>Bacteria</taxon>
        <taxon>Pseudomonadati</taxon>
        <taxon>Pseudomonadota</taxon>
        <taxon>Gammaproteobacteria</taxon>
        <taxon>Enterobacterales</taxon>
        <taxon>Morganellaceae</taxon>
        <taxon>Xenorhabdus</taxon>
    </lineage>
</organism>
<keyword evidence="1" id="KW-0812">Transmembrane</keyword>
<name>A0ABY9XLJ7_9GAMM</name>
<dbReference type="GO" id="GO:0016746">
    <property type="term" value="F:acyltransferase activity"/>
    <property type="evidence" value="ECO:0007669"/>
    <property type="project" value="UniProtKB-KW"/>
</dbReference>
<feature type="transmembrane region" description="Helical" evidence="1">
    <location>
        <begin position="7"/>
        <end position="25"/>
    </location>
</feature>
<accession>A0ABY9XLJ7</accession>
<dbReference type="RefSeq" id="WP_189758191.1">
    <property type="nucleotide sequence ID" value="NZ_CAWPOC010000013.1"/>
</dbReference>
<feature type="transmembrane region" description="Helical" evidence="1">
    <location>
        <begin position="31"/>
        <end position="50"/>
    </location>
</feature>
<evidence type="ECO:0000313" key="4">
    <source>
        <dbReference type="Proteomes" id="UP001300348"/>
    </source>
</evidence>
<gene>
    <name evidence="3" type="ORF">QL112_007370</name>
</gene>
<keyword evidence="1" id="KW-0472">Membrane</keyword>
<feature type="transmembrane region" description="Helical" evidence="1">
    <location>
        <begin position="186"/>
        <end position="205"/>
    </location>
</feature>
<dbReference type="EMBL" id="CP133647">
    <property type="protein sequence ID" value="WNH03494.1"/>
    <property type="molecule type" value="Genomic_DNA"/>
</dbReference>
<keyword evidence="1" id="KW-1133">Transmembrane helix</keyword>
<dbReference type="Pfam" id="PF01757">
    <property type="entry name" value="Acyl_transf_3"/>
    <property type="match status" value="1"/>
</dbReference>
<keyword evidence="4" id="KW-1185">Reference proteome</keyword>
<dbReference type="PANTHER" id="PTHR23028">
    <property type="entry name" value="ACETYLTRANSFERASE"/>
    <property type="match status" value="1"/>
</dbReference>
<feature type="domain" description="Acyltransferase 3" evidence="2">
    <location>
        <begin position="6"/>
        <end position="322"/>
    </location>
</feature>
<dbReference type="Proteomes" id="UP001300348">
    <property type="component" value="Chromosome"/>
</dbReference>
<evidence type="ECO:0000256" key="1">
    <source>
        <dbReference type="SAM" id="Phobius"/>
    </source>
</evidence>
<feature type="transmembrane region" description="Helical" evidence="1">
    <location>
        <begin position="309"/>
        <end position="329"/>
    </location>
</feature>
<feature type="transmembrane region" description="Helical" evidence="1">
    <location>
        <begin position="217"/>
        <end position="236"/>
    </location>
</feature>
<feature type="transmembrane region" description="Helical" evidence="1">
    <location>
        <begin position="71"/>
        <end position="90"/>
    </location>
</feature>
<feature type="transmembrane region" description="Helical" evidence="1">
    <location>
        <begin position="341"/>
        <end position="361"/>
    </location>
</feature>
<keyword evidence="3" id="KW-0012">Acyltransferase</keyword>
<dbReference type="GeneID" id="88855365"/>
<dbReference type="EC" id="2.3.-.-" evidence="3"/>